<dbReference type="EC" id="3.2.1.23" evidence="2"/>
<feature type="domain" description="Glycoside hydrolase family 2 catalytic" evidence="1">
    <location>
        <begin position="22"/>
        <end position="53"/>
    </location>
</feature>
<dbReference type="AlphaFoldDB" id="A0A6J4LH72"/>
<keyword evidence="2" id="KW-0326">Glycosidase</keyword>
<keyword evidence="2" id="KW-0378">Hydrolase</keyword>
<evidence type="ECO:0000259" key="1">
    <source>
        <dbReference type="Pfam" id="PF02836"/>
    </source>
</evidence>
<dbReference type="Gene3D" id="3.20.20.80">
    <property type="entry name" value="Glycosidases"/>
    <property type="match status" value="1"/>
</dbReference>
<dbReference type="GO" id="GO:0005975">
    <property type="term" value="P:carbohydrate metabolic process"/>
    <property type="evidence" value="ECO:0007669"/>
    <property type="project" value="InterPro"/>
</dbReference>
<organism evidence="2">
    <name type="scientific">uncultured Cytophagales bacterium</name>
    <dbReference type="NCBI Taxonomy" id="158755"/>
    <lineage>
        <taxon>Bacteria</taxon>
        <taxon>Pseudomonadati</taxon>
        <taxon>Bacteroidota</taxon>
        <taxon>Sphingobacteriia</taxon>
        <taxon>Sphingobacteriales</taxon>
        <taxon>environmental samples</taxon>
    </lineage>
</organism>
<name>A0A6J4LH72_9SPHI</name>
<gene>
    <name evidence="2" type="ORF">AVDCRST_MAG56-7460</name>
</gene>
<dbReference type="EMBL" id="CADCTQ010000623">
    <property type="protein sequence ID" value="CAA9332176.1"/>
    <property type="molecule type" value="Genomic_DNA"/>
</dbReference>
<dbReference type="InterPro" id="IPR006103">
    <property type="entry name" value="Glyco_hydro_2_cat"/>
</dbReference>
<reference evidence="2" key="1">
    <citation type="submission" date="2020-02" db="EMBL/GenBank/DDBJ databases">
        <authorList>
            <person name="Meier V. D."/>
        </authorList>
    </citation>
    <scope>NUCLEOTIDE SEQUENCE</scope>
    <source>
        <strain evidence="2">AVDCRST_MAG56</strain>
    </source>
</reference>
<dbReference type="GO" id="GO:0004565">
    <property type="term" value="F:beta-galactosidase activity"/>
    <property type="evidence" value="ECO:0007669"/>
    <property type="project" value="UniProtKB-EC"/>
</dbReference>
<protein>
    <submittedName>
        <fullName evidence="2">Beta-galactosidase</fullName>
        <ecNumber evidence="2">3.2.1.23</ecNumber>
    </submittedName>
</protein>
<proteinExistence type="predicted"/>
<dbReference type="Pfam" id="PF02836">
    <property type="entry name" value="Glyco_hydro_2_C"/>
    <property type="match status" value="1"/>
</dbReference>
<accession>A0A6J4LH72</accession>
<evidence type="ECO:0000313" key="2">
    <source>
        <dbReference type="EMBL" id="CAA9332176.1"/>
    </source>
</evidence>
<sequence>MLSVVFAVKSIFLRVTDGNLIENANAVWMSHYPPDPHFLDVADSPGLYILENRECVLRK</sequence>